<sequence length="84" mass="8665">MAVKLAEQMGWPIVGTRALVHAAGRTAGRATGPLYDRGAFVADLDRRIAALLASGQTPPPGPAALEAKLAKGAAGIERYRTRAA</sequence>
<name>A0A1S8D1W7_9PROT</name>
<gene>
    <name evidence="1" type="ORF">APZ41_018720</name>
</gene>
<organism evidence="1 2">
    <name type="scientific">Roseomonas mucosa</name>
    <dbReference type="NCBI Taxonomy" id="207340"/>
    <lineage>
        <taxon>Bacteria</taxon>
        <taxon>Pseudomonadati</taxon>
        <taxon>Pseudomonadota</taxon>
        <taxon>Alphaproteobacteria</taxon>
        <taxon>Acetobacterales</taxon>
        <taxon>Roseomonadaceae</taxon>
        <taxon>Roseomonas</taxon>
    </lineage>
</organism>
<keyword evidence="2" id="KW-1185">Reference proteome</keyword>
<evidence type="ECO:0000313" key="1">
    <source>
        <dbReference type="EMBL" id="ONH81640.1"/>
    </source>
</evidence>
<reference evidence="1" key="1">
    <citation type="submission" date="2016-12" db="EMBL/GenBank/DDBJ databases">
        <title>Draft genome sequence of Roseomonas mucosa strain AU37, isolated from a peripheral intravenous catheter.</title>
        <authorList>
            <person name="Choudhury M.A."/>
            <person name="Sidjabat H.E."/>
            <person name="Wailan A.M."/>
            <person name="Zhang L."/>
            <person name="Marsh N.M."/>
            <person name="Rickard C.M."/>
            <person name="Davies M."/>
            <person name="Mcmillan D.J."/>
        </authorList>
    </citation>
    <scope>NUCLEOTIDE SEQUENCE [LARGE SCALE GENOMIC DNA]</scope>
    <source>
        <strain evidence="1">AU37</strain>
    </source>
</reference>
<dbReference type="AlphaFoldDB" id="A0A1S8D1W7"/>
<accession>A0A1S8D1W7</accession>
<dbReference type="Proteomes" id="UP000054844">
    <property type="component" value="Unassembled WGS sequence"/>
</dbReference>
<dbReference type="EMBL" id="LLWF02000100">
    <property type="protein sequence ID" value="ONH81640.1"/>
    <property type="molecule type" value="Genomic_DNA"/>
</dbReference>
<comment type="caution">
    <text evidence="1">The sequence shown here is derived from an EMBL/GenBank/DDBJ whole genome shotgun (WGS) entry which is preliminary data.</text>
</comment>
<proteinExistence type="predicted"/>
<evidence type="ECO:0000313" key="2">
    <source>
        <dbReference type="Proteomes" id="UP000054844"/>
    </source>
</evidence>
<protein>
    <submittedName>
        <fullName evidence="1">Uncharacterized protein</fullName>
    </submittedName>
</protein>